<evidence type="ECO:0000256" key="4">
    <source>
        <dbReference type="ARBA" id="ARBA00022837"/>
    </source>
</evidence>
<comment type="similarity">
    <text evidence="1">Belongs to the sulfatase family.</text>
</comment>
<dbReference type="InterPro" id="IPR017850">
    <property type="entry name" value="Alkaline_phosphatase_core_sf"/>
</dbReference>
<keyword evidence="2" id="KW-0479">Metal-binding</keyword>
<keyword evidence="7" id="KW-1185">Reference proteome</keyword>
<dbReference type="OrthoDB" id="9803751at2"/>
<dbReference type="InterPro" id="IPR000917">
    <property type="entry name" value="Sulfatase_N"/>
</dbReference>
<name>A0A4Q9HFF9_9SPHI</name>
<dbReference type="PROSITE" id="PS00149">
    <property type="entry name" value="SULFATASE_2"/>
    <property type="match status" value="1"/>
</dbReference>
<dbReference type="GO" id="GO:0004065">
    <property type="term" value="F:arylsulfatase activity"/>
    <property type="evidence" value="ECO:0007669"/>
    <property type="project" value="TreeGrafter"/>
</dbReference>
<evidence type="ECO:0000313" key="7">
    <source>
        <dbReference type="Proteomes" id="UP000291819"/>
    </source>
</evidence>
<evidence type="ECO:0000256" key="2">
    <source>
        <dbReference type="ARBA" id="ARBA00022723"/>
    </source>
</evidence>
<dbReference type="Pfam" id="PF00884">
    <property type="entry name" value="Sulfatase"/>
    <property type="match status" value="1"/>
</dbReference>
<proteinExistence type="inferred from homology"/>
<protein>
    <submittedName>
        <fullName evidence="6">Arylsulfatase</fullName>
    </submittedName>
</protein>
<sequence length="556" mass="62567">MRYITKLSIAFATVVTLFITGASFTTSNSFKKRLKIDKAPNILVILADDMGYSDIGCYGGEVSTPNLDRLASNGLRFRQFYNGARCCPTRASLMTGLYPHQAGIGHMTNDPEDSTAYQMNLPGYQGALNNKCITIAEVLKNTGYQTFMSGKWHLGYSGSQRWPLQRGFDRYYGILAGATNYFEPTGSRGLTFMNEQVKPDGDNFYLTDAITDNAISFMEQSSRKPNAPFFMYLAYTSPHWPLQAFKKDIDRYRGKYKIGWKKLRQERYNRMKRMGVILPVANLTDEDGVDWDKLTPEKKDEMDFRMSIYAAQIDRMDQNIGRIIKMLEKAGELDNTLILFLADNGACAEGGQLGGGLKENLGSKRGYLLSYGQSWANVSNTPFKKYKHWVNEGGISTPLIVHYPKGISSATKGKFTDQYGFLPDIMTTIVDISGAKYPTQFKGNSILPMEGKSLMPIIQGNEKSVHEEPIFWEHEGNAAVRHGNFKLVCEYEAGKPKKWQLYDLLKDRSETNDLASTIPDKVVAMSAAYEKWALRAGVESFDKIRGIMAARQKKNN</sequence>
<dbReference type="CDD" id="cd16025">
    <property type="entry name" value="PAS_like"/>
    <property type="match status" value="1"/>
</dbReference>
<dbReference type="PANTHER" id="PTHR42693:SF53">
    <property type="entry name" value="ENDO-4-O-SULFATASE"/>
    <property type="match status" value="1"/>
</dbReference>
<dbReference type="Gene3D" id="3.30.1120.10">
    <property type="match status" value="1"/>
</dbReference>
<evidence type="ECO:0000256" key="1">
    <source>
        <dbReference type="ARBA" id="ARBA00008779"/>
    </source>
</evidence>
<dbReference type="Gene3D" id="3.40.720.10">
    <property type="entry name" value="Alkaline Phosphatase, subunit A"/>
    <property type="match status" value="1"/>
</dbReference>
<keyword evidence="4" id="KW-0106">Calcium</keyword>
<organism evidence="6 7">
    <name type="scientific">Pedobacter kyonggii</name>
    <dbReference type="NCBI Taxonomy" id="1926871"/>
    <lineage>
        <taxon>Bacteria</taxon>
        <taxon>Pseudomonadati</taxon>
        <taxon>Bacteroidota</taxon>
        <taxon>Sphingobacteriia</taxon>
        <taxon>Sphingobacteriales</taxon>
        <taxon>Sphingobacteriaceae</taxon>
        <taxon>Pedobacter</taxon>
    </lineage>
</organism>
<dbReference type="SUPFAM" id="SSF53649">
    <property type="entry name" value="Alkaline phosphatase-like"/>
    <property type="match status" value="1"/>
</dbReference>
<dbReference type="EMBL" id="SIXF01000004">
    <property type="protein sequence ID" value="TBO43696.1"/>
    <property type="molecule type" value="Genomic_DNA"/>
</dbReference>
<evidence type="ECO:0000256" key="3">
    <source>
        <dbReference type="ARBA" id="ARBA00022801"/>
    </source>
</evidence>
<dbReference type="FunFam" id="3.40.720.10:FF:000047">
    <property type="entry name" value="Arylsulfatase"/>
    <property type="match status" value="1"/>
</dbReference>
<evidence type="ECO:0000313" key="6">
    <source>
        <dbReference type="EMBL" id="TBO43696.1"/>
    </source>
</evidence>
<dbReference type="GO" id="GO:0046872">
    <property type="term" value="F:metal ion binding"/>
    <property type="evidence" value="ECO:0007669"/>
    <property type="project" value="UniProtKB-KW"/>
</dbReference>
<dbReference type="AlphaFoldDB" id="A0A4Q9HFF9"/>
<dbReference type="InterPro" id="IPR024607">
    <property type="entry name" value="Sulfatase_CS"/>
</dbReference>
<dbReference type="Proteomes" id="UP000291819">
    <property type="component" value="Unassembled WGS sequence"/>
</dbReference>
<accession>A0A4Q9HFF9</accession>
<dbReference type="InterPro" id="IPR050738">
    <property type="entry name" value="Sulfatase"/>
</dbReference>
<dbReference type="PANTHER" id="PTHR42693">
    <property type="entry name" value="ARYLSULFATASE FAMILY MEMBER"/>
    <property type="match status" value="1"/>
</dbReference>
<comment type="caution">
    <text evidence="6">The sequence shown here is derived from an EMBL/GenBank/DDBJ whole genome shotgun (WGS) entry which is preliminary data.</text>
</comment>
<reference evidence="6 7" key="1">
    <citation type="submission" date="2019-02" db="EMBL/GenBank/DDBJ databases">
        <title>Pedobacter kyonggii whole genome sequence analysis.</title>
        <authorList>
            <person name="Dahal R.H."/>
        </authorList>
    </citation>
    <scope>NUCLEOTIDE SEQUENCE [LARGE SCALE GENOMIC DNA]</scope>
    <source>
        <strain evidence="6 7">K-4-11-1</strain>
    </source>
</reference>
<feature type="domain" description="Sulfatase N-terminal" evidence="5">
    <location>
        <begin position="40"/>
        <end position="432"/>
    </location>
</feature>
<gene>
    <name evidence="6" type="ORF">EYS08_06360</name>
</gene>
<evidence type="ECO:0000259" key="5">
    <source>
        <dbReference type="Pfam" id="PF00884"/>
    </source>
</evidence>
<keyword evidence="3" id="KW-0378">Hydrolase</keyword>